<gene>
    <name evidence="1" type="ORF">CGOC_LOCUS10220</name>
</gene>
<dbReference type="Proteomes" id="UP000271889">
    <property type="component" value="Unassembled WGS sequence"/>
</dbReference>
<accession>A0A3P7Q1L2</accession>
<sequence length="62" mass="7332">MSLHFKSDFNGRKKPYLRHVRDCLSFQRNFHLTHYLNSVELNLTSGRNISCQKNAIKFCTCL</sequence>
<evidence type="ECO:0000313" key="2">
    <source>
        <dbReference type="Proteomes" id="UP000271889"/>
    </source>
</evidence>
<reference evidence="1 2" key="1">
    <citation type="submission" date="2018-11" db="EMBL/GenBank/DDBJ databases">
        <authorList>
            <consortium name="Pathogen Informatics"/>
        </authorList>
    </citation>
    <scope>NUCLEOTIDE SEQUENCE [LARGE SCALE GENOMIC DNA]</scope>
</reference>
<proteinExistence type="predicted"/>
<evidence type="ECO:0000313" key="1">
    <source>
        <dbReference type="EMBL" id="VDN25852.1"/>
    </source>
</evidence>
<organism evidence="1 2">
    <name type="scientific">Cylicostephanus goldi</name>
    <name type="common">Nematode worm</name>
    <dbReference type="NCBI Taxonomy" id="71465"/>
    <lineage>
        <taxon>Eukaryota</taxon>
        <taxon>Metazoa</taxon>
        <taxon>Ecdysozoa</taxon>
        <taxon>Nematoda</taxon>
        <taxon>Chromadorea</taxon>
        <taxon>Rhabditida</taxon>
        <taxon>Rhabditina</taxon>
        <taxon>Rhabditomorpha</taxon>
        <taxon>Strongyloidea</taxon>
        <taxon>Strongylidae</taxon>
        <taxon>Cylicostephanus</taxon>
    </lineage>
</organism>
<dbReference type="AlphaFoldDB" id="A0A3P7Q1L2"/>
<protein>
    <submittedName>
        <fullName evidence="1">Uncharacterized protein</fullName>
    </submittedName>
</protein>
<keyword evidence="2" id="KW-1185">Reference proteome</keyword>
<dbReference type="EMBL" id="UYRV01110233">
    <property type="protein sequence ID" value="VDN25852.1"/>
    <property type="molecule type" value="Genomic_DNA"/>
</dbReference>
<name>A0A3P7Q1L2_CYLGO</name>